<name>C0EB99_9FIRM</name>
<organism evidence="1 2">
    <name type="scientific">[Clostridium] methylpentosum DSM 5476</name>
    <dbReference type="NCBI Taxonomy" id="537013"/>
    <lineage>
        <taxon>Bacteria</taxon>
        <taxon>Bacillati</taxon>
        <taxon>Bacillota</taxon>
        <taxon>Clostridia</taxon>
        <taxon>Eubacteriales</taxon>
        <taxon>Oscillospiraceae</taxon>
        <taxon>Oscillospiraceae incertae sedis</taxon>
    </lineage>
</organism>
<evidence type="ECO:0000313" key="1">
    <source>
        <dbReference type="EMBL" id="EEG31319.1"/>
    </source>
</evidence>
<gene>
    <name evidence="1" type="ORF">CLOSTMETH_01117</name>
</gene>
<dbReference type="EMBL" id="ACEC01000040">
    <property type="protein sequence ID" value="EEG31319.1"/>
    <property type="molecule type" value="Genomic_DNA"/>
</dbReference>
<evidence type="ECO:0000313" key="2">
    <source>
        <dbReference type="Proteomes" id="UP000003340"/>
    </source>
</evidence>
<proteinExistence type="predicted"/>
<sequence>MEVIATRKRRFYKRFLPVQNIFHQPILRQLFQISIGILIQK</sequence>
<accession>C0EB99</accession>
<comment type="caution">
    <text evidence="1">The sequence shown here is derived from an EMBL/GenBank/DDBJ whole genome shotgun (WGS) entry which is preliminary data.</text>
</comment>
<keyword evidence="2" id="KW-1185">Reference proteome</keyword>
<dbReference type="AlphaFoldDB" id="C0EB99"/>
<reference evidence="1 2" key="1">
    <citation type="submission" date="2009-01" db="EMBL/GenBank/DDBJ databases">
        <authorList>
            <person name="Fulton L."/>
            <person name="Clifton S."/>
            <person name="Fulton B."/>
            <person name="Xu J."/>
            <person name="Minx P."/>
            <person name="Pepin K.H."/>
            <person name="Johnson M."/>
            <person name="Bhonagiri V."/>
            <person name="Nash W.E."/>
            <person name="Mardis E.R."/>
            <person name="Wilson R.K."/>
        </authorList>
    </citation>
    <scope>NUCLEOTIDE SEQUENCE [LARGE SCALE GENOMIC DNA]</scope>
    <source>
        <strain evidence="1 2">DSM 5476</strain>
    </source>
</reference>
<reference evidence="1 2" key="2">
    <citation type="submission" date="2009-02" db="EMBL/GenBank/DDBJ databases">
        <title>Draft genome sequence of Clostridium methylpentosum (DSM 5476).</title>
        <authorList>
            <person name="Sudarsanam P."/>
            <person name="Ley R."/>
            <person name="Guruge J."/>
            <person name="Turnbaugh P.J."/>
            <person name="Mahowald M."/>
            <person name="Liep D."/>
            <person name="Gordon J."/>
        </authorList>
    </citation>
    <scope>NUCLEOTIDE SEQUENCE [LARGE SCALE GENOMIC DNA]</scope>
    <source>
        <strain evidence="1 2">DSM 5476</strain>
    </source>
</reference>
<dbReference type="Proteomes" id="UP000003340">
    <property type="component" value="Unassembled WGS sequence"/>
</dbReference>
<dbReference type="STRING" id="537013.CLOSTMETH_01117"/>
<protein>
    <submittedName>
        <fullName evidence="1">Uncharacterized protein</fullName>
    </submittedName>
</protein>
<dbReference type="HOGENOM" id="CLU_3268106_0_0_9"/>